<keyword evidence="2" id="KW-1185">Reference proteome</keyword>
<dbReference type="GO" id="GO:0046556">
    <property type="term" value="F:alpha-L-arabinofuranosidase activity"/>
    <property type="evidence" value="ECO:0007669"/>
    <property type="project" value="TreeGrafter"/>
</dbReference>
<protein>
    <submittedName>
        <fullName evidence="1">Alpha-L-arabinofuranosidase-like protein</fullName>
    </submittedName>
</protein>
<dbReference type="PANTHER" id="PTHR31776">
    <property type="entry name" value="ALPHA-L-ARABINOFURANOSIDASE 1"/>
    <property type="match status" value="1"/>
</dbReference>
<accession>A0A392W9B6</accession>
<dbReference type="PANTHER" id="PTHR31776:SF18">
    <property type="entry name" value="NON-REDUCING END ALPHA-L-ARABINOFURANOSIDASE"/>
    <property type="match status" value="1"/>
</dbReference>
<feature type="non-terminal residue" evidence="1">
    <location>
        <position position="1"/>
    </location>
</feature>
<proteinExistence type="predicted"/>
<reference evidence="1 2" key="1">
    <citation type="journal article" date="2018" name="Front. Plant Sci.">
        <title>Red Clover (Trifolium pratense) and Zigzag Clover (T. medium) - A Picture of Genomic Similarities and Differences.</title>
        <authorList>
            <person name="Dluhosova J."/>
            <person name="Istvanek J."/>
            <person name="Nedelnik J."/>
            <person name="Repkova J."/>
        </authorList>
    </citation>
    <scope>NUCLEOTIDE SEQUENCE [LARGE SCALE GENOMIC DNA]</scope>
    <source>
        <strain evidence="2">cv. 10/8</strain>
        <tissue evidence="1">Leaf</tissue>
    </source>
</reference>
<dbReference type="Proteomes" id="UP000265520">
    <property type="component" value="Unassembled WGS sequence"/>
</dbReference>
<name>A0A392W9B6_9FABA</name>
<sequence>VQAFVSEYAVWKEDAGAGSLLTAVAEAAFLIGLEKNRLDYI</sequence>
<evidence type="ECO:0000313" key="2">
    <source>
        <dbReference type="Proteomes" id="UP000265520"/>
    </source>
</evidence>
<dbReference type="AlphaFoldDB" id="A0A392W9B6"/>
<dbReference type="InterPro" id="IPR051563">
    <property type="entry name" value="Glycosyl_Hydrolase_51"/>
</dbReference>
<dbReference type="EMBL" id="LXQA011382798">
    <property type="protein sequence ID" value="MCI95300.1"/>
    <property type="molecule type" value="Genomic_DNA"/>
</dbReference>
<comment type="caution">
    <text evidence="1">The sequence shown here is derived from an EMBL/GenBank/DDBJ whole genome shotgun (WGS) entry which is preliminary data.</text>
</comment>
<evidence type="ECO:0000313" key="1">
    <source>
        <dbReference type="EMBL" id="MCI95300.1"/>
    </source>
</evidence>
<organism evidence="1 2">
    <name type="scientific">Trifolium medium</name>
    <dbReference type="NCBI Taxonomy" id="97028"/>
    <lineage>
        <taxon>Eukaryota</taxon>
        <taxon>Viridiplantae</taxon>
        <taxon>Streptophyta</taxon>
        <taxon>Embryophyta</taxon>
        <taxon>Tracheophyta</taxon>
        <taxon>Spermatophyta</taxon>
        <taxon>Magnoliopsida</taxon>
        <taxon>eudicotyledons</taxon>
        <taxon>Gunneridae</taxon>
        <taxon>Pentapetalae</taxon>
        <taxon>rosids</taxon>
        <taxon>fabids</taxon>
        <taxon>Fabales</taxon>
        <taxon>Fabaceae</taxon>
        <taxon>Papilionoideae</taxon>
        <taxon>50 kb inversion clade</taxon>
        <taxon>NPAAA clade</taxon>
        <taxon>Hologalegina</taxon>
        <taxon>IRL clade</taxon>
        <taxon>Trifolieae</taxon>
        <taxon>Trifolium</taxon>
    </lineage>
</organism>